<evidence type="ECO:0000313" key="1">
    <source>
        <dbReference type="EMBL" id="RCH53977.1"/>
    </source>
</evidence>
<dbReference type="Proteomes" id="UP000253209">
    <property type="component" value="Unassembled WGS sequence"/>
</dbReference>
<proteinExistence type="predicted"/>
<dbReference type="AlphaFoldDB" id="A0A367GKH3"/>
<organism evidence="1 2">
    <name type="scientific">Mucilaginibacter hurinus</name>
    <dbReference type="NCBI Taxonomy" id="2201324"/>
    <lineage>
        <taxon>Bacteria</taxon>
        <taxon>Pseudomonadati</taxon>
        <taxon>Bacteroidota</taxon>
        <taxon>Sphingobacteriia</taxon>
        <taxon>Sphingobacteriales</taxon>
        <taxon>Sphingobacteriaceae</taxon>
        <taxon>Mucilaginibacter</taxon>
    </lineage>
</organism>
<dbReference type="EMBL" id="QGDC01000009">
    <property type="protein sequence ID" value="RCH53977.1"/>
    <property type="molecule type" value="Genomic_DNA"/>
</dbReference>
<keyword evidence="2" id="KW-1185">Reference proteome</keyword>
<dbReference type="OrthoDB" id="9811934at2"/>
<sequence>MNIKQLFALALLCLVHASCKKARQADILPPGDTTRTGADTIPGDTIVEVQPVCNGQPVLKWEVIFDDHINVRRLASDTAGNVYVGCMVGRDIAEVDADPGPGVSMVKGGGFIVIKMNAQKEFIWAKHIMGLGHELDFWGGNYQKLEVDNDQRVYISIYWHHRQLGGRYNTYIINTAGAIEPVFPNTEGPFVGSTNFKGYDINGNAYGVTSESSWPYAPTFSKYNLITRTVDFEKPFDIGDMSAAASGSIYAMNSSEDKNTDFDDGPAVQHINLPESVKGAYTYLLKLDASGNFVWVKYVPGQYESGIKSSIYLDANENPFVLTSDDHNEFITKFSSSGQQLWSNTLATYSNIVFDNAGNWFTLNKDRNLTRFNAAGSTVWSVSNEGEHIALNNNRDIYTGFDNKIYKYSLCE</sequence>
<dbReference type="SUPFAM" id="SSF101898">
    <property type="entry name" value="NHL repeat"/>
    <property type="match status" value="1"/>
</dbReference>
<comment type="caution">
    <text evidence="1">The sequence shown here is derived from an EMBL/GenBank/DDBJ whole genome shotgun (WGS) entry which is preliminary data.</text>
</comment>
<reference evidence="1 2" key="1">
    <citation type="submission" date="2018-05" db="EMBL/GenBank/DDBJ databases">
        <title>Mucilaginibacter hurinus sp. nov., isolated from briquette warehouse soil.</title>
        <authorList>
            <person name="Choi L."/>
        </authorList>
    </citation>
    <scope>NUCLEOTIDE SEQUENCE [LARGE SCALE GENOMIC DNA]</scope>
    <source>
        <strain evidence="1 2">ZR32</strain>
    </source>
</reference>
<gene>
    <name evidence="1" type="ORF">DJ568_15675</name>
</gene>
<protein>
    <submittedName>
        <fullName evidence="1">Uncharacterized protein</fullName>
    </submittedName>
</protein>
<evidence type="ECO:0000313" key="2">
    <source>
        <dbReference type="Proteomes" id="UP000253209"/>
    </source>
</evidence>
<dbReference type="RefSeq" id="WP_114006240.1">
    <property type="nucleotide sequence ID" value="NZ_QGDC01000009.1"/>
</dbReference>
<accession>A0A367GKH3</accession>
<name>A0A367GKH3_9SPHI</name>